<organism evidence="3">
    <name type="scientific">Flexilinea flocculi</name>
    <dbReference type="NCBI Taxonomy" id="1678840"/>
    <lineage>
        <taxon>Bacteria</taxon>
        <taxon>Bacillati</taxon>
        <taxon>Chloroflexota</taxon>
        <taxon>Anaerolineae</taxon>
        <taxon>Anaerolineales</taxon>
        <taxon>Anaerolineaceae</taxon>
        <taxon>Flexilinea</taxon>
    </lineage>
</organism>
<dbReference type="SUPFAM" id="SSF56601">
    <property type="entry name" value="beta-lactamase/transpeptidase-like"/>
    <property type="match status" value="1"/>
</dbReference>
<dbReference type="InterPro" id="IPR021860">
    <property type="entry name" value="Peptidase_S12_Pab87-rel_C"/>
</dbReference>
<dbReference type="PANTHER" id="PTHR46825">
    <property type="entry name" value="D-ALANYL-D-ALANINE-CARBOXYPEPTIDASE/ENDOPEPTIDASE AMPH"/>
    <property type="match status" value="1"/>
</dbReference>
<evidence type="ECO:0000259" key="2">
    <source>
        <dbReference type="Pfam" id="PF11954"/>
    </source>
</evidence>
<proteinExistence type="predicted"/>
<gene>
    <name evidence="3" type="ORF">ATC1_13546</name>
</gene>
<reference evidence="3" key="1">
    <citation type="journal article" date="2015" name="Genome Announc.">
        <title>Draft Genome Sequence of Anaerolineae Strain TC1, a Novel Isolate from a Methanogenic Wastewater Treatment System.</title>
        <authorList>
            <person name="Matsuura N."/>
            <person name="Tourlousse D.M."/>
            <person name="Sun L."/>
            <person name="Toyonaga M."/>
            <person name="Kuroda K."/>
            <person name="Ohashi A."/>
            <person name="Cruz R."/>
            <person name="Yamaguchi T."/>
            <person name="Sekiguchi Y."/>
        </authorList>
    </citation>
    <scope>NUCLEOTIDE SEQUENCE [LARGE SCALE GENOMIC DNA]</scope>
    <source>
        <strain evidence="3">TC1</strain>
    </source>
</reference>
<name>A0A0S7BUU5_9CHLR</name>
<dbReference type="Gene3D" id="3.40.710.10">
    <property type="entry name" value="DD-peptidase/beta-lactamase superfamily"/>
    <property type="match status" value="1"/>
</dbReference>
<accession>A0A0S7BUU5</accession>
<sequence>MNVFYANKLRQTIFHAMQMFSTPAVSVSVIQNGEIIFSEGFGTRTLGKNESVDDQTSYAIASMSKSTVSASLAILHEQKAFDWEDPVSKYLPEFRLYDDFASKEIRVLDLLIHNCGLRSESAGTIWYGSDYSRTEIIRKLRFLRPVSSFRSNQAYQNVCFLAAGLIIQAITGQTWDDFVTQNIFSPLHMLRTFPNIASLRLSGIGNIATPHAMIDGKLSIIPYRDHDNVGPAASVHSTSHDLAQYLLMFLNHGSFENRSILSPESIDFIHKPHMLYTQSQEETIIHPRMRSTFPTFGLGWRVQDYCGMKSVGHSGGVDGMRGRMEMLPEINSGVVVLTNSEDRRTYYSTLYTALDMLAGFEPVDWVEAWKKDPESNKQLSVPEKIPNTNPSLALNQYTGIYQDSAYGELSVKQENNNLVLRFSHTPAFTADLEHWHYDTFRITWRDPYIPKGLVTFLIGSNGKVNALHLDQPRLLDVDFSELDDAIRKIN</sequence>
<dbReference type="InterPro" id="IPR050491">
    <property type="entry name" value="AmpC-like"/>
</dbReference>
<dbReference type="OrthoDB" id="846150at2"/>
<dbReference type="Pfam" id="PF00144">
    <property type="entry name" value="Beta-lactamase"/>
    <property type="match status" value="1"/>
</dbReference>
<dbReference type="RefSeq" id="WP_062279998.1">
    <property type="nucleotide sequence ID" value="NZ_DF968181.1"/>
</dbReference>
<dbReference type="InterPro" id="IPR001466">
    <property type="entry name" value="Beta-lactam-related"/>
</dbReference>
<evidence type="ECO:0000313" key="4">
    <source>
        <dbReference type="Proteomes" id="UP000053370"/>
    </source>
</evidence>
<dbReference type="Proteomes" id="UP000053370">
    <property type="component" value="Unassembled WGS sequence"/>
</dbReference>
<protein>
    <submittedName>
        <fullName evidence="3">CubicO group peptidase, beta-lactamase class C family</fullName>
    </submittedName>
</protein>
<dbReference type="EMBL" id="DF968181">
    <property type="protein sequence ID" value="GAP40569.1"/>
    <property type="molecule type" value="Genomic_DNA"/>
</dbReference>
<dbReference type="PANTHER" id="PTHR46825:SF15">
    <property type="entry name" value="BETA-LACTAMASE-RELATED DOMAIN-CONTAINING PROTEIN"/>
    <property type="match status" value="1"/>
</dbReference>
<dbReference type="Gene3D" id="2.40.128.600">
    <property type="match status" value="1"/>
</dbReference>
<dbReference type="InterPro" id="IPR012338">
    <property type="entry name" value="Beta-lactam/transpept-like"/>
</dbReference>
<evidence type="ECO:0000313" key="3">
    <source>
        <dbReference type="EMBL" id="GAP40569.1"/>
    </source>
</evidence>
<feature type="domain" description="Peptidase S12 Pab87-related C-terminal" evidence="2">
    <location>
        <begin position="384"/>
        <end position="475"/>
    </location>
</feature>
<dbReference type="STRING" id="1678840.ATC1_13546"/>
<dbReference type="Pfam" id="PF11954">
    <property type="entry name" value="DUF3471"/>
    <property type="match status" value="1"/>
</dbReference>
<evidence type="ECO:0000259" key="1">
    <source>
        <dbReference type="Pfam" id="PF00144"/>
    </source>
</evidence>
<dbReference type="AlphaFoldDB" id="A0A0S7BUU5"/>
<feature type="domain" description="Beta-lactamase-related" evidence="1">
    <location>
        <begin position="10"/>
        <end position="343"/>
    </location>
</feature>
<keyword evidence="4" id="KW-1185">Reference proteome</keyword>